<evidence type="ECO:0000256" key="1">
    <source>
        <dbReference type="ARBA" id="ARBA00009437"/>
    </source>
</evidence>
<name>A0A8J7IDK5_9RHOB</name>
<dbReference type="EMBL" id="JADCKQ010000009">
    <property type="protein sequence ID" value="MBI1494533.1"/>
    <property type="molecule type" value="Genomic_DNA"/>
</dbReference>
<dbReference type="Pfam" id="PF03466">
    <property type="entry name" value="LysR_substrate"/>
    <property type="match status" value="1"/>
</dbReference>
<dbReference type="InterPro" id="IPR005119">
    <property type="entry name" value="LysR_subst-bd"/>
</dbReference>
<evidence type="ECO:0000259" key="5">
    <source>
        <dbReference type="PROSITE" id="PS50931"/>
    </source>
</evidence>
<dbReference type="SUPFAM" id="SSF46785">
    <property type="entry name" value="Winged helix' DNA-binding domain"/>
    <property type="match status" value="1"/>
</dbReference>
<keyword evidence="4" id="KW-0804">Transcription</keyword>
<gene>
    <name evidence="6" type="ORF">H1D41_12875</name>
</gene>
<dbReference type="Gene3D" id="3.40.190.290">
    <property type="match status" value="1"/>
</dbReference>
<dbReference type="SUPFAM" id="SSF53850">
    <property type="entry name" value="Periplasmic binding protein-like II"/>
    <property type="match status" value="1"/>
</dbReference>
<dbReference type="AlphaFoldDB" id="A0A8J7IDK5"/>
<dbReference type="InterPro" id="IPR036388">
    <property type="entry name" value="WH-like_DNA-bd_sf"/>
</dbReference>
<dbReference type="RefSeq" id="WP_228849292.1">
    <property type="nucleotide sequence ID" value="NZ_JADCKQ010000009.1"/>
</dbReference>
<dbReference type="GO" id="GO:0000976">
    <property type="term" value="F:transcription cis-regulatory region binding"/>
    <property type="evidence" value="ECO:0007669"/>
    <property type="project" value="TreeGrafter"/>
</dbReference>
<dbReference type="PANTHER" id="PTHR30126:SF40">
    <property type="entry name" value="HTH-TYPE TRANSCRIPTIONAL REGULATOR GLTR"/>
    <property type="match status" value="1"/>
</dbReference>
<evidence type="ECO:0000313" key="6">
    <source>
        <dbReference type="EMBL" id="MBI1494533.1"/>
    </source>
</evidence>
<feature type="domain" description="HTH lysR-type" evidence="5">
    <location>
        <begin position="10"/>
        <end position="67"/>
    </location>
</feature>
<dbReference type="Proteomes" id="UP000640583">
    <property type="component" value="Unassembled WGS sequence"/>
</dbReference>
<dbReference type="Pfam" id="PF00126">
    <property type="entry name" value="HTH_1"/>
    <property type="match status" value="1"/>
</dbReference>
<reference evidence="6" key="1">
    <citation type="submission" date="2020-10" db="EMBL/GenBank/DDBJ databases">
        <title>Paenihalocynthiibacter styelae gen. nov., sp. nov., isolated from stalked sea squirt Styela clava.</title>
        <authorList>
            <person name="Kim Y.-O."/>
            <person name="Yoon J.-H."/>
        </authorList>
    </citation>
    <scope>NUCLEOTIDE SEQUENCE</scope>
    <source>
        <strain evidence="6">MYP1-1</strain>
    </source>
</reference>
<dbReference type="PROSITE" id="PS50931">
    <property type="entry name" value="HTH_LYSR"/>
    <property type="match status" value="1"/>
</dbReference>
<keyword evidence="2" id="KW-0805">Transcription regulation</keyword>
<comment type="similarity">
    <text evidence="1">Belongs to the LysR transcriptional regulatory family.</text>
</comment>
<protein>
    <submittedName>
        <fullName evidence="6">LysR family transcriptional regulator</fullName>
    </submittedName>
</protein>
<evidence type="ECO:0000313" key="7">
    <source>
        <dbReference type="Proteomes" id="UP000640583"/>
    </source>
</evidence>
<dbReference type="InterPro" id="IPR036390">
    <property type="entry name" value="WH_DNA-bd_sf"/>
</dbReference>
<evidence type="ECO:0000256" key="2">
    <source>
        <dbReference type="ARBA" id="ARBA00023015"/>
    </source>
</evidence>
<evidence type="ECO:0000256" key="3">
    <source>
        <dbReference type="ARBA" id="ARBA00023125"/>
    </source>
</evidence>
<accession>A0A8J7IDK5</accession>
<proteinExistence type="inferred from homology"/>
<dbReference type="InterPro" id="IPR000847">
    <property type="entry name" value="LysR_HTH_N"/>
</dbReference>
<dbReference type="GO" id="GO:0003700">
    <property type="term" value="F:DNA-binding transcription factor activity"/>
    <property type="evidence" value="ECO:0007669"/>
    <property type="project" value="InterPro"/>
</dbReference>
<evidence type="ECO:0000256" key="4">
    <source>
        <dbReference type="ARBA" id="ARBA00023163"/>
    </source>
</evidence>
<sequence>MYRSNMEIIVKIKSLHTFTTVARIGTIGGASKELNCVQSNVTTRIKALEAEVGVSLFNRSRTGMTLTSAGVAFLPYAQEVIHAEERARASIESFESSVRMLRIGSMESTLAVRLPGILSSLRAKKPNLRLHIHSGPTEELIVKLLQDQIDIALIGGKFTHPELRGYPLFAEEMVMISATEFETPEDLKSLPVIVFKQGCSYRDYSRRWMRKSGLAPNEIFELGTLDGILGCVASGVGVSCLPRSVVDGSQLRNLLRIHTLDDPERFIDTYAMLNPKSVRNGAVEAFLHDARTTLLSN</sequence>
<keyword evidence="7" id="KW-1185">Reference proteome</keyword>
<dbReference type="Gene3D" id="1.10.10.10">
    <property type="entry name" value="Winged helix-like DNA-binding domain superfamily/Winged helix DNA-binding domain"/>
    <property type="match status" value="1"/>
</dbReference>
<organism evidence="6 7">
    <name type="scientific">Halocynthiibacter styelae</name>
    <dbReference type="NCBI Taxonomy" id="2761955"/>
    <lineage>
        <taxon>Bacteria</taxon>
        <taxon>Pseudomonadati</taxon>
        <taxon>Pseudomonadota</taxon>
        <taxon>Alphaproteobacteria</taxon>
        <taxon>Rhodobacterales</taxon>
        <taxon>Paracoccaceae</taxon>
        <taxon>Halocynthiibacter</taxon>
    </lineage>
</organism>
<comment type="caution">
    <text evidence="6">The sequence shown here is derived from an EMBL/GenBank/DDBJ whole genome shotgun (WGS) entry which is preliminary data.</text>
</comment>
<keyword evidence="3" id="KW-0238">DNA-binding</keyword>
<dbReference type="PANTHER" id="PTHR30126">
    <property type="entry name" value="HTH-TYPE TRANSCRIPTIONAL REGULATOR"/>
    <property type="match status" value="1"/>
</dbReference>